<evidence type="ECO:0000313" key="3">
    <source>
        <dbReference type="Proteomes" id="UP001193680"/>
    </source>
</evidence>
<reference evidence="2 3" key="2">
    <citation type="submission" date="2020-11" db="EMBL/GenBank/DDBJ databases">
        <title>Sulfur oxidizing isolate from Hospital Hole Sinkhole.</title>
        <authorList>
            <person name="Scott K.M."/>
        </authorList>
    </citation>
    <scope>NUCLEOTIDE SEQUENCE [LARGE SCALE GENOMIC DNA]</scope>
    <source>
        <strain evidence="2 3">HH1</strain>
    </source>
</reference>
<keyword evidence="1" id="KW-0812">Transmembrane</keyword>
<protein>
    <submittedName>
        <fullName evidence="2">Uncharacterized protein</fullName>
    </submittedName>
</protein>
<feature type="transmembrane region" description="Helical" evidence="1">
    <location>
        <begin position="12"/>
        <end position="27"/>
    </location>
</feature>
<keyword evidence="3" id="KW-1185">Reference proteome</keyword>
<proteinExistence type="predicted"/>
<keyword evidence="1" id="KW-1133">Transmembrane helix</keyword>
<comment type="caution">
    <text evidence="2">The sequence shown here is derived from an EMBL/GenBank/DDBJ whole genome shotgun (WGS) entry which is preliminary data.</text>
</comment>
<name>A0ABS0C041_9GAMM</name>
<gene>
    <name evidence="2" type="ORF">H8792_004610</name>
</gene>
<dbReference type="RefSeq" id="WP_185977759.1">
    <property type="nucleotide sequence ID" value="NZ_JACBGI020000005.1"/>
</dbReference>
<dbReference type="EMBL" id="JACBGI020000005">
    <property type="protein sequence ID" value="MBF6057616.1"/>
    <property type="molecule type" value="Genomic_DNA"/>
</dbReference>
<evidence type="ECO:0000256" key="1">
    <source>
        <dbReference type="SAM" id="Phobius"/>
    </source>
</evidence>
<sequence>MNPQLKKSLRNSFWLSLLILTLGIYQQESLLTSFLSALFGFAIMVPAFWLSFRLTRSGN</sequence>
<keyword evidence="1" id="KW-0472">Membrane</keyword>
<evidence type="ECO:0000313" key="2">
    <source>
        <dbReference type="EMBL" id="MBF6057616.1"/>
    </source>
</evidence>
<organism evidence="2 3">
    <name type="scientific">Thiomicrorhabdus heinhorstiae</name>
    <dbReference type="NCBI Taxonomy" id="2748010"/>
    <lineage>
        <taxon>Bacteria</taxon>
        <taxon>Pseudomonadati</taxon>
        <taxon>Pseudomonadota</taxon>
        <taxon>Gammaproteobacteria</taxon>
        <taxon>Thiotrichales</taxon>
        <taxon>Piscirickettsiaceae</taxon>
        <taxon>Thiomicrorhabdus</taxon>
    </lineage>
</organism>
<accession>A0ABS0C041</accession>
<dbReference type="Proteomes" id="UP001193680">
    <property type="component" value="Unassembled WGS sequence"/>
</dbReference>
<feature type="transmembrane region" description="Helical" evidence="1">
    <location>
        <begin position="33"/>
        <end position="52"/>
    </location>
</feature>
<reference evidence="2 3" key="1">
    <citation type="submission" date="2020-06" db="EMBL/GenBank/DDBJ databases">
        <authorList>
            <person name="Scott K."/>
        </authorList>
    </citation>
    <scope>NUCLEOTIDE SEQUENCE [LARGE SCALE GENOMIC DNA]</scope>
    <source>
        <strain evidence="2 3">HH1</strain>
    </source>
</reference>